<protein>
    <submittedName>
        <fullName evidence="1">Uncharacterized protein</fullName>
    </submittedName>
</protein>
<dbReference type="Proteomes" id="UP000680365">
    <property type="component" value="Unassembled WGS sequence"/>
</dbReference>
<proteinExistence type="predicted"/>
<evidence type="ECO:0000313" key="2">
    <source>
        <dbReference type="Proteomes" id="UP000680365"/>
    </source>
</evidence>
<dbReference type="RefSeq" id="WP_213349969.1">
    <property type="nucleotide sequence ID" value="NZ_JAEDAM010000102.1"/>
</dbReference>
<organism evidence="1 2">
    <name type="scientific">Candidatus Vampirococcus lugosii</name>
    <dbReference type="NCBI Taxonomy" id="2789015"/>
    <lineage>
        <taxon>Bacteria</taxon>
        <taxon>Candidatus Absconditibacteriota</taxon>
        <taxon>Vampirococcus</taxon>
    </lineage>
</organism>
<comment type="caution">
    <text evidence="1">The sequence shown here is derived from an EMBL/GenBank/DDBJ whole genome shotgun (WGS) entry which is preliminary data.</text>
</comment>
<evidence type="ECO:0000313" key="1">
    <source>
        <dbReference type="EMBL" id="MBS8122546.1"/>
    </source>
</evidence>
<keyword evidence="2" id="KW-1185">Reference proteome</keyword>
<sequence>MNIEKPTQDLYNQDKLNGNIESIETEISLENLKKEIFPDFFDESGELKETYDISSMKNLEDFYDDLTVLLGNKQDAYNSCLNFFEGYFVNHDKAFTSDYFFLKDLINNLSKNESKSYVSDLFKNDSDISYIGQHFDKFKEFNGYKLNGIYYSISFIDSGSISKFIDESKYYEAQSSSFEDGNQSNENLNQSFINSNNNPSNFVDKITNSDKDLNYEILNNYNFHKAFENLFGFSFSDLGIEQKEGFTSKDNDFLNYFYANVNKGYKGFALFNLENYFSDKFENGRKDIIKISDKLFEENYDISSQNGNFFDVLKGSYLNKYSFDLSNPSLYLHANLALNDSGLKTFAHIDKKLNSGENLSDLTDYIINESNVVYTSGAFSILLDSLLESYGYSENDKEFIDFKNTLEFAKDSRNWEYIKILQEEGKLRNSISEKYSNLENFNEQEKEKLIDLTLDSLGKSYDYAISEGANFSNDFLSSFFGSNGKNGNFYNNFIKEFPDKKRQANELVEIWGQDNARHSLNSFLSNLNVIQNIKEGTDKTNELIPYIIEKYGDDEILMKNTGLLSAIIHYKQTNPDIEGLDGFKLDYLQTKFYTSLWNNHIKHGFSIEDFRQKISGTENIEDFLSLSQKYLNDSGLKVLDKFQTQLEYTDYINSSISNDDFIDEKIQENIKILAENNEKRNEGFFITEEEYQEYYYGGFVTNINQEKFEEWEKSNANDLIDKSYPQSNEEIGQLEFVYNGGTSINNPFFDEENPDSKEIIKGKNIVDTNKKLIGEYFVNKGLDFSSFPGTADDFYDRLGMNLNKEFNQDDFQNFEKVLSKQIVIDIESSIDELPLSKQDIFNSIKKDILFNPSYGLNKFFEYFSMGDSLQNYDFSFLGSEGKFDISSFEKNGYIDINNWFYDKKNENIINDDPSISGYLRNFIGK</sequence>
<reference evidence="1 2" key="1">
    <citation type="journal article" date="2021" name="Nat. Commun.">
        <title>Reductive evolution and unique predatory mode in the CPR bacterium Vampirococcus lugosii.</title>
        <authorList>
            <person name="Moreira D."/>
            <person name="Zivanovic Y."/>
            <person name="Lopez-Archilla A.I."/>
            <person name="Iniesto M."/>
            <person name="Lopez-Garcia P."/>
        </authorList>
    </citation>
    <scope>NUCLEOTIDE SEQUENCE [LARGE SCALE GENOMIC DNA]</scope>
    <source>
        <strain evidence="1">Chiprana</strain>
    </source>
</reference>
<accession>A0ABS5QMW0</accession>
<name>A0ABS5QMW0_9BACT</name>
<dbReference type="EMBL" id="JAEDAM010000102">
    <property type="protein sequence ID" value="MBS8122546.1"/>
    <property type="molecule type" value="Genomic_DNA"/>
</dbReference>
<gene>
    <name evidence="1" type="ORF">VAMP_178845n316</name>
</gene>